<dbReference type="EMBL" id="NSKE01000002">
    <property type="protein sequence ID" value="PAU95381.1"/>
    <property type="molecule type" value="Genomic_DNA"/>
</dbReference>
<evidence type="ECO:0000313" key="6">
    <source>
        <dbReference type="EMBL" id="PAU95381.1"/>
    </source>
</evidence>
<sequence>MKILVSWLAYNNDFDNGQVNTAGPTYNYHQYFFEQEGYDQHLLLATESKEDLPITRLKNKLDADFPKHNIQPKIISINDPIDLKEIKTKVEQILLEYSDDEIDIFFSPGTSAMQLAWYICHTTLGLQTRLIQLRSSRFTDDDKPERLFIDVESTEIPKGVILKQKQTSSDTFEYTEDYLITDSIKPVYENAYKVAQTDNVTTLIQGETGTGKEHLARFIHENSIRNNSTYIPINCSAFNDDLLESRLFGHKKGAFTGANEDKEGIFKKADGGTVFLDEIGDISSYMQQVLLRVLEEKEITPIGGTPEKVDVRIITASNKDLVELCKEDLFRWDLFYRLNVAPLELPSLQERGRDEIEKLISFFVKQKKKTLKKDSQLELTKEARNLLLNYGWAGNIRELENLIERLYVFSDKEVTVEDIPSFVKENNSEKSLLLDDIEKRHIDYVMTLYDGNQTRSAEAMGIALNTLKNKMDKYGLDRQNYLN</sequence>
<dbReference type="InterPro" id="IPR003593">
    <property type="entry name" value="AAA+_ATPase"/>
</dbReference>
<dbReference type="GO" id="GO:0006355">
    <property type="term" value="P:regulation of DNA-templated transcription"/>
    <property type="evidence" value="ECO:0007669"/>
    <property type="project" value="InterPro"/>
</dbReference>
<evidence type="ECO:0000313" key="7">
    <source>
        <dbReference type="Proteomes" id="UP000218831"/>
    </source>
</evidence>
<organism evidence="6 7">
    <name type="scientific">Fodinibius salipaludis</name>
    <dbReference type="NCBI Taxonomy" id="2032627"/>
    <lineage>
        <taxon>Bacteria</taxon>
        <taxon>Pseudomonadati</taxon>
        <taxon>Balneolota</taxon>
        <taxon>Balneolia</taxon>
        <taxon>Balneolales</taxon>
        <taxon>Balneolaceae</taxon>
        <taxon>Fodinibius</taxon>
    </lineage>
</organism>
<dbReference type="InterPro" id="IPR058031">
    <property type="entry name" value="AAA_lid_NorR"/>
</dbReference>
<dbReference type="SUPFAM" id="SSF46689">
    <property type="entry name" value="Homeodomain-like"/>
    <property type="match status" value="1"/>
</dbReference>
<dbReference type="PANTHER" id="PTHR32071:SF57">
    <property type="entry name" value="C4-DICARBOXYLATE TRANSPORT TRANSCRIPTIONAL REGULATORY PROTEIN DCTD"/>
    <property type="match status" value="1"/>
</dbReference>
<dbReference type="PROSITE" id="PS50045">
    <property type="entry name" value="SIGMA54_INTERACT_4"/>
    <property type="match status" value="1"/>
</dbReference>
<dbReference type="Pfam" id="PF02954">
    <property type="entry name" value="HTH_8"/>
    <property type="match status" value="1"/>
</dbReference>
<dbReference type="CDD" id="cd00009">
    <property type="entry name" value="AAA"/>
    <property type="match status" value="1"/>
</dbReference>
<dbReference type="Proteomes" id="UP000218831">
    <property type="component" value="Unassembled WGS sequence"/>
</dbReference>
<dbReference type="FunFam" id="3.40.50.300:FF:000006">
    <property type="entry name" value="DNA-binding transcriptional regulator NtrC"/>
    <property type="match status" value="1"/>
</dbReference>
<gene>
    <name evidence="6" type="ORF">CK503_04080</name>
</gene>
<proteinExistence type="predicted"/>
<keyword evidence="4" id="KW-0804">Transcription</keyword>
<dbReference type="InterPro" id="IPR002197">
    <property type="entry name" value="HTH_Fis"/>
</dbReference>
<dbReference type="Gene3D" id="1.10.10.60">
    <property type="entry name" value="Homeodomain-like"/>
    <property type="match status" value="1"/>
</dbReference>
<keyword evidence="7" id="KW-1185">Reference proteome</keyword>
<dbReference type="Gene3D" id="1.10.8.60">
    <property type="match status" value="1"/>
</dbReference>
<dbReference type="InterPro" id="IPR025943">
    <property type="entry name" value="Sigma_54_int_dom_ATP-bd_2"/>
</dbReference>
<evidence type="ECO:0000256" key="1">
    <source>
        <dbReference type="ARBA" id="ARBA00022741"/>
    </source>
</evidence>
<dbReference type="Pfam" id="PF00158">
    <property type="entry name" value="Sigma54_activat"/>
    <property type="match status" value="1"/>
</dbReference>
<keyword evidence="3" id="KW-0805">Transcription regulation</keyword>
<accession>A0A2A2GCV0</accession>
<dbReference type="InterPro" id="IPR002078">
    <property type="entry name" value="Sigma_54_int"/>
</dbReference>
<dbReference type="InterPro" id="IPR009057">
    <property type="entry name" value="Homeodomain-like_sf"/>
</dbReference>
<dbReference type="Pfam" id="PF25601">
    <property type="entry name" value="AAA_lid_14"/>
    <property type="match status" value="1"/>
</dbReference>
<dbReference type="SUPFAM" id="SSF52540">
    <property type="entry name" value="P-loop containing nucleoside triphosphate hydrolases"/>
    <property type="match status" value="1"/>
</dbReference>
<dbReference type="AlphaFoldDB" id="A0A2A2GCV0"/>
<dbReference type="Gene3D" id="3.40.50.300">
    <property type="entry name" value="P-loop containing nucleotide triphosphate hydrolases"/>
    <property type="match status" value="1"/>
</dbReference>
<dbReference type="GO" id="GO:0043565">
    <property type="term" value="F:sequence-specific DNA binding"/>
    <property type="evidence" value="ECO:0007669"/>
    <property type="project" value="InterPro"/>
</dbReference>
<dbReference type="PANTHER" id="PTHR32071">
    <property type="entry name" value="TRANSCRIPTIONAL REGULATORY PROTEIN"/>
    <property type="match status" value="1"/>
</dbReference>
<dbReference type="SMART" id="SM00382">
    <property type="entry name" value="AAA"/>
    <property type="match status" value="1"/>
</dbReference>
<protein>
    <submittedName>
        <fullName evidence="6">Fis family transcriptional regulator</fullName>
    </submittedName>
</protein>
<reference evidence="6 7" key="1">
    <citation type="submission" date="2017-08" db="EMBL/GenBank/DDBJ databases">
        <title>Aliifodinibius alkalisoli sp. nov., isolated from saline alkaline soil.</title>
        <authorList>
            <person name="Liu D."/>
            <person name="Zhang G."/>
        </authorList>
    </citation>
    <scope>NUCLEOTIDE SEQUENCE [LARGE SCALE GENOMIC DNA]</scope>
    <source>
        <strain evidence="6 7">WN023</strain>
    </source>
</reference>
<dbReference type="OrthoDB" id="9771372at2"/>
<evidence type="ECO:0000256" key="3">
    <source>
        <dbReference type="ARBA" id="ARBA00023015"/>
    </source>
</evidence>
<comment type="caution">
    <text evidence="6">The sequence shown here is derived from an EMBL/GenBank/DDBJ whole genome shotgun (WGS) entry which is preliminary data.</text>
</comment>
<keyword evidence="2" id="KW-0067">ATP-binding</keyword>
<evidence type="ECO:0000256" key="4">
    <source>
        <dbReference type="ARBA" id="ARBA00023163"/>
    </source>
</evidence>
<name>A0A2A2GCV0_9BACT</name>
<feature type="domain" description="Sigma-54 factor interaction" evidence="5">
    <location>
        <begin position="181"/>
        <end position="408"/>
    </location>
</feature>
<dbReference type="RefSeq" id="WP_095605508.1">
    <property type="nucleotide sequence ID" value="NZ_NSKE01000002.1"/>
</dbReference>
<dbReference type="PROSITE" id="PS00676">
    <property type="entry name" value="SIGMA54_INTERACT_2"/>
    <property type="match status" value="1"/>
</dbReference>
<dbReference type="GO" id="GO:0005524">
    <property type="term" value="F:ATP binding"/>
    <property type="evidence" value="ECO:0007669"/>
    <property type="project" value="UniProtKB-KW"/>
</dbReference>
<keyword evidence="1" id="KW-0547">Nucleotide-binding</keyword>
<evidence type="ECO:0000259" key="5">
    <source>
        <dbReference type="PROSITE" id="PS50045"/>
    </source>
</evidence>
<evidence type="ECO:0000256" key="2">
    <source>
        <dbReference type="ARBA" id="ARBA00022840"/>
    </source>
</evidence>
<dbReference type="InterPro" id="IPR027417">
    <property type="entry name" value="P-loop_NTPase"/>
</dbReference>